<name>A0A6J5VWX7_PRUAR</name>
<protein>
    <submittedName>
        <fullName evidence="1">Uncharacterized protein</fullName>
    </submittedName>
</protein>
<organism evidence="1 2">
    <name type="scientific">Prunus armeniaca</name>
    <name type="common">Apricot</name>
    <name type="synonym">Armeniaca vulgaris</name>
    <dbReference type="NCBI Taxonomy" id="36596"/>
    <lineage>
        <taxon>Eukaryota</taxon>
        <taxon>Viridiplantae</taxon>
        <taxon>Streptophyta</taxon>
        <taxon>Embryophyta</taxon>
        <taxon>Tracheophyta</taxon>
        <taxon>Spermatophyta</taxon>
        <taxon>Magnoliopsida</taxon>
        <taxon>eudicotyledons</taxon>
        <taxon>Gunneridae</taxon>
        <taxon>Pentapetalae</taxon>
        <taxon>rosids</taxon>
        <taxon>fabids</taxon>
        <taxon>Rosales</taxon>
        <taxon>Rosaceae</taxon>
        <taxon>Amygdaloideae</taxon>
        <taxon>Amygdaleae</taxon>
        <taxon>Prunus</taxon>
    </lineage>
</organism>
<proteinExistence type="predicted"/>
<gene>
    <name evidence="1" type="ORF">ORAREDHAP_LOCUS3150</name>
</gene>
<reference evidence="2" key="1">
    <citation type="journal article" date="2020" name="Genome Biol.">
        <title>Gamete binning: chromosome-level and haplotype-resolved genome assembly enabled by high-throughput single-cell sequencing of gamete genomes.</title>
        <authorList>
            <person name="Campoy J.A."/>
            <person name="Sun H."/>
            <person name="Goel M."/>
            <person name="Jiao W.-B."/>
            <person name="Folz-Donahue K."/>
            <person name="Wang N."/>
            <person name="Rubio M."/>
            <person name="Liu C."/>
            <person name="Kukat C."/>
            <person name="Ruiz D."/>
            <person name="Huettel B."/>
            <person name="Schneeberger K."/>
        </authorList>
    </citation>
    <scope>NUCLEOTIDE SEQUENCE [LARGE SCALE GENOMIC DNA]</scope>
    <source>
        <strain evidence="2">cv. Rojo Pasion</strain>
    </source>
</reference>
<evidence type="ECO:0000313" key="1">
    <source>
        <dbReference type="EMBL" id="CAB4293819.1"/>
    </source>
</evidence>
<dbReference type="Proteomes" id="UP000507245">
    <property type="component" value="Unassembled WGS sequence"/>
</dbReference>
<sequence>MSWASARWELEFEGEVRYLCLLDLPFGRVSKASCFKPPCAIMAIAAQQDQLGPGLVSRAPSLISTLPLPFGKGGLKNLEVTEQHVPPCS</sequence>
<accession>A0A6J5VWX7</accession>
<dbReference type="EMBL" id="CAEKKB010000001">
    <property type="protein sequence ID" value="CAB4293819.1"/>
    <property type="molecule type" value="Genomic_DNA"/>
</dbReference>
<evidence type="ECO:0000313" key="2">
    <source>
        <dbReference type="Proteomes" id="UP000507245"/>
    </source>
</evidence>
<dbReference type="AlphaFoldDB" id="A0A6J5VWX7"/>
<keyword evidence="2" id="KW-1185">Reference proteome</keyword>